<evidence type="ECO:0000313" key="2">
    <source>
        <dbReference type="EMBL" id="KAF5776453.1"/>
    </source>
</evidence>
<reference evidence="2" key="2">
    <citation type="submission" date="2020-06" db="EMBL/GenBank/DDBJ databases">
        <title>Helianthus annuus Genome sequencing and assembly Release 2.</title>
        <authorList>
            <person name="Gouzy J."/>
            <person name="Langlade N."/>
            <person name="Munos S."/>
        </authorList>
    </citation>
    <scope>NUCLEOTIDE SEQUENCE</scope>
    <source>
        <tissue evidence="2">Leaves</tissue>
    </source>
</reference>
<proteinExistence type="predicted"/>
<evidence type="ECO:0000313" key="3">
    <source>
        <dbReference type="Proteomes" id="UP000215914"/>
    </source>
</evidence>
<evidence type="ECO:0000256" key="1">
    <source>
        <dbReference type="SAM" id="Phobius"/>
    </source>
</evidence>
<protein>
    <submittedName>
        <fullName evidence="2">Uncharacterized protein</fullName>
    </submittedName>
</protein>
<dbReference type="Proteomes" id="UP000215914">
    <property type="component" value="Unassembled WGS sequence"/>
</dbReference>
<keyword evidence="3" id="KW-1185">Reference proteome</keyword>
<keyword evidence="1" id="KW-0812">Transmembrane</keyword>
<feature type="transmembrane region" description="Helical" evidence="1">
    <location>
        <begin position="12"/>
        <end position="36"/>
    </location>
</feature>
<dbReference type="Gramene" id="mRNA:HanXRQr2_Chr12g0524451">
    <property type="protein sequence ID" value="mRNA:HanXRQr2_Chr12g0524451"/>
    <property type="gene ID" value="HanXRQr2_Chr12g0524451"/>
</dbReference>
<keyword evidence="1" id="KW-1133">Transmembrane helix</keyword>
<keyword evidence="1" id="KW-0472">Membrane</keyword>
<gene>
    <name evidence="2" type="ORF">HanXRQr2_Chr12g0524451</name>
</gene>
<sequence length="63" mass="7046">MERRVVLVGDAMGLLATLSSFFTFSFLGPALARFIFSSFLGLKLSLFTVSSFLVAFCLWVLRF</sequence>
<organism evidence="2 3">
    <name type="scientific">Helianthus annuus</name>
    <name type="common">Common sunflower</name>
    <dbReference type="NCBI Taxonomy" id="4232"/>
    <lineage>
        <taxon>Eukaryota</taxon>
        <taxon>Viridiplantae</taxon>
        <taxon>Streptophyta</taxon>
        <taxon>Embryophyta</taxon>
        <taxon>Tracheophyta</taxon>
        <taxon>Spermatophyta</taxon>
        <taxon>Magnoliopsida</taxon>
        <taxon>eudicotyledons</taxon>
        <taxon>Gunneridae</taxon>
        <taxon>Pentapetalae</taxon>
        <taxon>asterids</taxon>
        <taxon>campanulids</taxon>
        <taxon>Asterales</taxon>
        <taxon>Asteraceae</taxon>
        <taxon>Asteroideae</taxon>
        <taxon>Heliantheae alliance</taxon>
        <taxon>Heliantheae</taxon>
        <taxon>Helianthus</taxon>
    </lineage>
</organism>
<comment type="caution">
    <text evidence="2">The sequence shown here is derived from an EMBL/GenBank/DDBJ whole genome shotgun (WGS) entry which is preliminary data.</text>
</comment>
<dbReference type="AlphaFoldDB" id="A0A9K3ENU5"/>
<accession>A0A9K3ENU5</accession>
<name>A0A9K3ENU5_HELAN</name>
<reference evidence="2" key="1">
    <citation type="journal article" date="2017" name="Nature">
        <title>The sunflower genome provides insights into oil metabolism, flowering and Asterid evolution.</title>
        <authorList>
            <person name="Badouin H."/>
            <person name="Gouzy J."/>
            <person name="Grassa C.J."/>
            <person name="Murat F."/>
            <person name="Staton S.E."/>
            <person name="Cottret L."/>
            <person name="Lelandais-Briere C."/>
            <person name="Owens G.L."/>
            <person name="Carrere S."/>
            <person name="Mayjonade B."/>
            <person name="Legrand L."/>
            <person name="Gill N."/>
            <person name="Kane N.C."/>
            <person name="Bowers J.E."/>
            <person name="Hubner S."/>
            <person name="Bellec A."/>
            <person name="Berard A."/>
            <person name="Berges H."/>
            <person name="Blanchet N."/>
            <person name="Boniface M.C."/>
            <person name="Brunel D."/>
            <person name="Catrice O."/>
            <person name="Chaidir N."/>
            <person name="Claudel C."/>
            <person name="Donnadieu C."/>
            <person name="Faraut T."/>
            <person name="Fievet G."/>
            <person name="Helmstetter N."/>
            <person name="King M."/>
            <person name="Knapp S.J."/>
            <person name="Lai Z."/>
            <person name="Le Paslier M.C."/>
            <person name="Lippi Y."/>
            <person name="Lorenzon L."/>
            <person name="Mandel J.R."/>
            <person name="Marage G."/>
            <person name="Marchand G."/>
            <person name="Marquand E."/>
            <person name="Bret-Mestries E."/>
            <person name="Morien E."/>
            <person name="Nambeesan S."/>
            <person name="Nguyen T."/>
            <person name="Pegot-Espagnet P."/>
            <person name="Pouilly N."/>
            <person name="Raftis F."/>
            <person name="Sallet E."/>
            <person name="Schiex T."/>
            <person name="Thomas J."/>
            <person name="Vandecasteele C."/>
            <person name="Vares D."/>
            <person name="Vear F."/>
            <person name="Vautrin S."/>
            <person name="Crespi M."/>
            <person name="Mangin B."/>
            <person name="Burke J.M."/>
            <person name="Salse J."/>
            <person name="Munos S."/>
            <person name="Vincourt P."/>
            <person name="Rieseberg L.H."/>
            <person name="Langlade N.B."/>
        </authorList>
    </citation>
    <scope>NUCLEOTIDE SEQUENCE</scope>
    <source>
        <tissue evidence="2">Leaves</tissue>
    </source>
</reference>
<feature type="transmembrane region" description="Helical" evidence="1">
    <location>
        <begin position="42"/>
        <end position="61"/>
    </location>
</feature>
<dbReference type="EMBL" id="MNCJ02000327">
    <property type="protein sequence ID" value="KAF5776453.1"/>
    <property type="molecule type" value="Genomic_DNA"/>
</dbReference>